<feature type="domain" description="EGF-like" evidence="8">
    <location>
        <begin position="283"/>
        <end position="320"/>
    </location>
</feature>
<evidence type="ECO:0000256" key="1">
    <source>
        <dbReference type="ARBA" id="ARBA00004167"/>
    </source>
</evidence>
<organism evidence="9 10">
    <name type="scientific">Tagetes erecta</name>
    <name type="common">African marigold</name>
    <dbReference type="NCBI Taxonomy" id="13708"/>
    <lineage>
        <taxon>Eukaryota</taxon>
        <taxon>Viridiplantae</taxon>
        <taxon>Streptophyta</taxon>
        <taxon>Embryophyta</taxon>
        <taxon>Tracheophyta</taxon>
        <taxon>Spermatophyta</taxon>
        <taxon>Magnoliopsida</taxon>
        <taxon>eudicotyledons</taxon>
        <taxon>Gunneridae</taxon>
        <taxon>Pentapetalae</taxon>
        <taxon>asterids</taxon>
        <taxon>campanulids</taxon>
        <taxon>Asterales</taxon>
        <taxon>Asteraceae</taxon>
        <taxon>Asteroideae</taxon>
        <taxon>Heliantheae alliance</taxon>
        <taxon>Tageteae</taxon>
        <taxon>Tagetes</taxon>
    </lineage>
</organism>
<dbReference type="PROSITE" id="PS00010">
    <property type="entry name" value="ASX_HYDROXYL"/>
    <property type="match status" value="1"/>
</dbReference>
<sequence>MMTMLLQHFTLLILVMILSSTKATEAHGFVQSLSGCSDKCGNITIPYPFGIEKGCYLEKNFQVNCTTLMLHDITFKVIDISLDGFMHGVLPMAYECYNSTHKLSGLDPIIWTRRFYVSSTMNLLTTVGCDTRADMSFNGIDYVAGSTSRTNCHMVYEGICVGHGCRQIPIPPKMSYFQIRSQRTTENVGKWSFNNCSYAFIVQRDRYTFHKTDFDDMLNRSFPAVLDWTVGHTDCKHAKEDKYNYICKENSVCIDSYSGNNGYNCRCAPGYQGNPYLQNGCQDIDECEARSLNVCIYECINTNGSYNCTCPLGKSGDGREDGSGCSYMEAAKSLRNTLYSGRKVFSYHESENDLGLAMFFVSSLERGCLIQVLDDQLKKDGMNEHINNIAMLAKACIELEGKKRPSMNAVKEELNQIRQSFINF</sequence>
<dbReference type="GO" id="GO:0005509">
    <property type="term" value="F:calcium ion binding"/>
    <property type="evidence" value="ECO:0007669"/>
    <property type="project" value="InterPro"/>
</dbReference>
<dbReference type="GO" id="GO:0030247">
    <property type="term" value="F:polysaccharide binding"/>
    <property type="evidence" value="ECO:0007669"/>
    <property type="project" value="InterPro"/>
</dbReference>
<comment type="subcellular location">
    <subcellularLocation>
        <location evidence="1">Membrane</location>
        <topology evidence="1">Single-pass membrane protein</topology>
    </subcellularLocation>
</comment>
<keyword evidence="3 7" id="KW-0732">Signal</keyword>
<evidence type="ECO:0000256" key="2">
    <source>
        <dbReference type="ARBA" id="ARBA00022536"/>
    </source>
</evidence>
<dbReference type="PANTHER" id="PTHR33491">
    <property type="entry name" value="OSJNBA0016N04.9 PROTEIN"/>
    <property type="match status" value="1"/>
</dbReference>
<dbReference type="SUPFAM" id="SSF57196">
    <property type="entry name" value="EGF/Laminin"/>
    <property type="match status" value="1"/>
</dbReference>
<dbReference type="InterPro" id="IPR025287">
    <property type="entry name" value="WAK_GUB"/>
</dbReference>
<evidence type="ECO:0000256" key="6">
    <source>
        <dbReference type="PROSITE-ProRule" id="PRU00076"/>
    </source>
</evidence>
<evidence type="ECO:0000313" key="10">
    <source>
        <dbReference type="Proteomes" id="UP001229421"/>
    </source>
</evidence>
<dbReference type="PROSITE" id="PS01187">
    <property type="entry name" value="EGF_CA"/>
    <property type="match status" value="1"/>
</dbReference>
<gene>
    <name evidence="9" type="ORF">QVD17_38355</name>
</gene>
<evidence type="ECO:0000256" key="3">
    <source>
        <dbReference type="ARBA" id="ARBA00022729"/>
    </source>
</evidence>
<dbReference type="EMBL" id="JAUHHV010000011">
    <property type="protein sequence ID" value="KAK1406747.1"/>
    <property type="molecule type" value="Genomic_DNA"/>
</dbReference>
<dbReference type="Gene3D" id="2.10.25.10">
    <property type="entry name" value="Laminin"/>
    <property type="match status" value="2"/>
</dbReference>
<dbReference type="PROSITE" id="PS50026">
    <property type="entry name" value="EGF_3"/>
    <property type="match status" value="1"/>
</dbReference>
<dbReference type="InterPro" id="IPR000152">
    <property type="entry name" value="EGF-type_Asp/Asn_hydroxyl_site"/>
</dbReference>
<dbReference type="SMART" id="SM00181">
    <property type="entry name" value="EGF"/>
    <property type="match status" value="2"/>
</dbReference>
<dbReference type="AlphaFoldDB" id="A0AAD8JLM2"/>
<dbReference type="SMART" id="SM00179">
    <property type="entry name" value="EGF_CA"/>
    <property type="match status" value="2"/>
</dbReference>
<dbReference type="Proteomes" id="UP001229421">
    <property type="component" value="Unassembled WGS sequence"/>
</dbReference>
<keyword evidence="10" id="KW-1185">Reference proteome</keyword>
<dbReference type="CDD" id="cd00054">
    <property type="entry name" value="EGF_CA"/>
    <property type="match status" value="1"/>
</dbReference>
<name>A0AAD8JLM2_TARER</name>
<evidence type="ECO:0000256" key="4">
    <source>
        <dbReference type="ARBA" id="ARBA00022737"/>
    </source>
</evidence>
<comment type="caution">
    <text evidence="6">Lacks conserved residue(s) required for the propagation of feature annotation.</text>
</comment>
<evidence type="ECO:0000259" key="8">
    <source>
        <dbReference type="PROSITE" id="PS50026"/>
    </source>
</evidence>
<proteinExistence type="predicted"/>
<keyword evidence="5" id="KW-1015">Disulfide bond</keyword>
<feature type="chain" id="PRO_5042017859" description="EGF-like domain-containing protein" evidence="7">
    <location>
        <begin position="24"/>
        <end position="424"/>
    </location>
</feature>
<accession>A0AAD8JLM2</accession>
<keyword evidence="2 6" id="KW-0245">EGF-like domain</keyword>
<evidence type="ECO:0000256" key="7">
    <source>
        <dbReference type="SAM" id="SignalP"/>
    </source>
</evidence>
<evidence type="ECO:0000313" key="9">
    <source>
        <dbReference type="EMBL" id="KAK1406747.1"/>
    </source>
</evidence>
<evidence type="ECO:0000256" key="5">
    <source>
        <dbReference type="ARBA" id="ARBA00023157"/>
    </source>
</evidence>
<dbReference type="InterPro" id="IPR018097">
    <property type="entry name" value="EGF_Ca-bd_CS"/>
</dbReference>
<feature type="signal peptide" evidence="7">
    <location>
        <begin position="1"/>
        <end position="23"/>
    </location>
</feature>
<keyword evidence="4" id="KW-0677">Repeat</keyword>
<dbReference type="Pfam" id="PF13947">
    <property type="entry name" value="GUB_WAK_bind"/>
    <property type="match status" value="1"/>
</dbReference>
<comment type="caution">
    <text evidence="9">The sequence shown here is derived from an EMBL/GenBank/DDBJ whole genome shotgun (WGS) entry which is preliminary data.</text>
</comment>
<dbReference type="FunFam" id="2.10.25.10:FF:000038">
    <property type="entry name" value="Fibrillin 2"/>
    <property type="match status" value="1"/>
</dbReference>
<dbReference type="GO" id="GO:0016020">
    <property type="term" value="C:membrane"/>
    <property type="evidence" value="ECO:0007669"/>
    <property type="project" value="UniProtKB-SubCell"/>
</dbReference>
<dbReference type="Gene3D" id="1.10.510.10">
    <property type="entry name" value="Transferase(Phosphotransferase) domain 1"/>
    <property type="match status" value="1"/>
</dbReference>
<dbReference type="InterPro" id="IPR001881">
    <property type="entry name" value="EGF-like_Ca-bd_dom"/>
</dbReference>
<dbReference type="InterPro" id="IPR000742">
    <property type="entry name" value="EGF"/>
</dbReference>
<reference evidence="9" key="1">
    <citation type="journal article" date="2023" name="bioRxiv">
        <title>Improved chromosome-level genome assembly for marigold (Tagetes erecta).</title>
        <authorList>
            <person name="Jiang F."/>
            <person name="Yuan L."/>
            <person name="Wang S."/>
            <person name="Wang H."/>
            <person name="Xu D."/>
            <person name="Wang A."/>
            <person name="Fan W."/>
        </authorList>
    </citation>
    <scope>NUCLEOTIDE SEQUENCE</scope>
    <source>
        <strain evidence="9">WSJ</strain>
        <tissue evidence="9">Leaf</tissue>
    </source>
</reference>
<protein>
    <recommendedName>
        <fullName evidence="8">EGF-like domain-containing protein</fullName>
    </recommendedName>
</protein>